<gene>
    <name evidence="1" type="ORF">COT81_00685</name>
</gene>
<evidence type="ECO:0000313" key="2">
    <source>
        <dbReference type="Proteomes" id="UP000230935"/>
    </source>
</evidence>
<proteinExistence type="predicted"/>
<reference evidence="2" key="1">
    <citation type="submission" date="2017-09" db="EMBL/GenBank/DDBJ databases">
        <title>Depth-based differentiation of microbial function through sediment-hosted aquifers and enrichment of novel symbionts in the deep terrestrial subsurface.</title>
        <authorList>
            <person name="Probst A.J."/>
            <person name="Ladd B."/>
            <person name="Jarett J.K."/>
            <person name="Geller-Mcgrath D.E."/>
            <person name="Sieber C.M.K."/>
            <person name="Emerson J.B."/>
            <person name="Anantharaman K."/>
            <person name="Thomas B.C."/>
            <person name="Malmstrom R."/>
            <person name="Stieglmeier M."/>
            <person name="Klingl A."/>
            <person name="Woyke T."/>
            <person name="Ryan C.M."/>
            <person name="Banfield J.F."/>
        </authorList>
    </citation>
    <scope>NUCLEOTIDE SEQUENCE [LARGE SCALE GENOMIC DNA]</scope>
</reference>
<comment type="caution">
    <text evidence="1">The sequence shown here is derived from an EMBL/GenBank/DDBJ whole genome shotgun (WGS) entry which is preliminary data.</text>
</comment>
<organism evidence="1 2">
    <name type="scientific">Candidatus Buchananbacteria bacterium CG10_big_fil_rev_8_21_14_0_10_42_9</name>
    <dbReference type="NCBI Taxonomy" id="1974526"/>
    <lineage>
        <taxon>Bacteria</taxon>
        <taxon>Candidatus Buchananiibacteriota</taxon>
    </lineage>
</organism>
<evidence type="ECO:0000313" key="1">
    <source>
        <dbReference type="EMBL" id="PIS05516.1"/>
    </source>
</evidence>
<dbReference type="Proteomes" id="UP000230935">
    <property type="component" value="Unassembled WGS sequence"/>
</dbReference>
<accession>A0A2H0W2F3</accession>
<dbReference type="EMBL" id="PEZZ01000004">
    <property type="protein sequence ID" value="PIS05516.1"/>
    <property type="molecule type" value="Genomic_DNA"/>
</dbReference>
<name>A0A2H0W2F3_9BACT</name>
<sequence>MSDLLYKIPEGWRGFGDEVRRQVAELVKASKRARKEVVTGEDLIGRKPCPDYADMEYPDFVKEVAVSTICRFRNITADEIPSDVISSIVRYVCSQTGGRWMREPRSAKISPPPADP</sequence>
<dbReference type="AlphaFoldDB" id="A0A2H0W2F3"/>
<protein>
    <submittedName>
        <fullName evidence="1">Uncharacterized protein</fullName>
    </submittedName>
</protein>